<reference evidence="1" key="1">
    <citation type="submission" date="2021-01" db="EMBL/GenBank/DDBJ databases">
        <authorList>
            <consortium name="Genoscope - CEA"/>
            <person name="William W."/>
        </authorList>
    </citation>
    <scope>NUCLEOTIDE SEQUENCE</scope>
</reference>
<keyword evidence="2" id="KW-1185">Reference proteome</keyword>
<evidence type="ECO:0000313" key="1">
    <source>
        <dbReference type="EMBL" id="CAD8182654.1"/>
    </source>
</evidence>
<dbReference type="OrthoDB" id="305637at2759"/>
<gene>
    <name evidence="1" type="ORF">PPENT_87.1.T0790054</name>
</gene>
<name>A0A8S1VY35_9CILI</name>
<sequence length="211" mass="24576">MLQKDSELKTVLIKLDDFQKKQDKNKMEFEKNLFQKGLTFSNIYKNNDIVISDNGKIVDIGTNKVGYCMCEKVIPKIGQISFEFEILRISQWCEVGIGFRGMVTQNEYQGDSQGKGSYLLNQSSGTYFHHTNNTLGKAFKFQVNEIIIMEVSVEHKYIKWTKQNSQDMLITQIDTSQNFYLFVNMNNSKVRIKDIYIIMNFQLSVLYIIIL</sequence>
<dbReference type="EMBL" id="CAJJDO010000079">
    <property type="protein sequence ID" value="CAD8182654.1"/>
    <property type="molecule type" value="Genomic_DNA"/>
</dbReference>
<comment type="caution">
    <text evidence="1">The sequence shown here is derived from an EMBL/GenBank/DDBJ whole genome shotgun (WGS) entry which is preliminary data.</text>
</comment>
<dbReference type="AlphaFoldDB" id="A0A8S1VY35"/>
<evidence type="ECO:0000313" key="2">
    <source>
        <dbReference type="Proteomes" id="UP000689195"/>
    </source>
</evidence>
<protein>
    <submittedName>
        <fullName evidence="1">Uncharacterized protein</fullName>
    </submittedName>
</protein>
<organism evidence="1 2">
    <name type="scientific">Paramecium pentaurelia</name>
    <dbReference type="NCBI Taxonomy" id="43138"/>
    <lineage>
        <taxon>Eukaryota</taxon>
        <taxon>Sar</taxon>
        <taxon>Alveolata</taxon>
        <taxon>Ciliophora</taxon>
        <taxon>Intramacronucleata</taxon>
        <taxon>Oligohymenophorea</taxon>
        <taxon>Peniculida</taxon>
        <taxon>Parameciidae</taxon>
        <taxon>Paramecium</taxon>
    </lineage>
</organism>
<proteinExistence type="predicted"/>
<dbReference type="Proteomes" id="UP000689195">
    <property type="component" value="Unassembled WGS sequence"/>
</dbReference>
<accession>A0A8S1VY35</accession>